<feature type="repeat" description="Filamin" evidence="7">
    <location>
        <begin position="1"/>
        <end position="51"/>
    </location>
</feature>
<dbReference type="OMA" id="HVISVKF"/>
<dbReference type="FunFam" id="2.60.40.10:FF:000092">
    <property type="entry name" value="Filamin-B isoform B"/>
    <property type="match status" value="1"/>
</dbReference>
<keyword evidence="5" id="KW-0009">Actin-binding</keyword>
<dbReference type="GO" id="GO:0051015">
    <property type="term" value="F:actin filament binding"/>
    <property type="evidence" value="ECO:0007669"/>
    <property type="project" value="InterPro"/>
</dbReference>
<dbReference type="InterPro" id="IPR001298">
    <property type="entry name" value="Filamin/ABP280_rpt"/>
</dbReference>
<evidence type="ECO:0000256" key="7">
    <source>
        <dbReference type="PROSITE-ProRule" id="PRU00087"/>
    </source>
</evidence>
<feature type="repeat" description="Filamin" evidence="7">
    <location>
        <begin position="710"/>
        <end position="804"/>
    </location>
</feature>
<dbReference type="STRING" id="109280.ENSHCOP00000019254"/>
<feature type="repeat" description="Filamin" evidence="7">
    <location>
        <begin position="389"/>
        <end position="481"/>
    </location>
</feature>
<protein>
    <recommendedName>
        <fullName evidence="10">Filamin A, alpha (actin binding protein 280)</fullName>
    </recommendedName>
</protein>
<dbReference type="PANTHER" id="PTHR38537:SF12">
    <property type="entry name" value="FILAMIN-C"/>
    <property type="match status" value="1"/>
</dbReference>
<evidence type="ECO:0000256" key="3">
    <source>
        <dbReference type="ARBA" id="ARBA00022490"/>
    </source>
</evidence>
<dbReference type="GeneTree" id="ENSGT00940000153588"/>
<keyword evidence="9" id="KW-1185">Reference proteome</keyword>
<dbReference type="GO" id="GO:0005856">
    <property type="term" value="C:cytoskeleton"/>
    <property type="evidence" value="ECO:0007669"/>
    <property type="project" value="UniProtKB-SubCell"/>
</dbReference>
<dbReference type="PROSITE" id="PS50194">
    <property type="entry name" value="FILAMIN_REPEAT"/>
    <property type="match status" value="8"/>
</dbReference>
<feature type="repeat" description="Filamin" evidence="7">
    <location>
        <begin position="580"/>
        <end position="672"/>
    </location>
</feature>
<dbReference type="InterPro" id="IPR013783">
    <property type="entry name" value="Ig-like_fold"/>
</dbReference>
<keyword evidence="3" id="KW-0963">Cytoplasm</keyword>
<dbReference type="FunFam" id="2.60.40.10:FF:000125">
    <property type="entry name" value="filamin-B isoform X1"/>
    <property type="match status" value="1"/>
</dbReference>
<dbReference type="FunFam" id="2.60.40.10:FF:000140">
    <property type="entry name" value="FiLamiN (Actin binding protein) homolog"/>
    <property type="match status" value="1"/>
</dbReference>
<keyword evidence="6" id="KW-0206">Cytoskeleton</keyword>
<dbReference type="FunFam" id="2.60.40.10:FF:000096">
    <property type="entry name" value="filamin-C isoform X2"/>
    <property type="match status" value="1"/>
</dbReference>
<proteinExistence type="inferred from homology"/>
<evidence type="ECO:0000256" key="1">
    <source>
        <dbReference type="ARBA" id="ARBA00004245"/>
    </source>
</evidence>
<sequence length="805" mass="84399">MPSGRAAQPQIVDNKDGTVTVKYSPIECGLHEMDIKYEGQHISGSPLQFFVDAVNSGHVTAYGPGLSHGVAGSPATFTIATKDAGEGGLSLAVEGPSKAEISCKDNKDGTCTVSYLPTAPGDYIIIVKFDDQHIAGSPFTAKITGNDPLAMSQLNVGTATDVSLRIVETDLGSLTATIQAPSGSEEACLLKRLPNRHIGMSANRFLQGDRRYVEIAHPFPALAKRACVAAGYGGLGLSIEGPSKVDINCEDVEDGTCRVTYCPSEPGNYIINIKFANQHVPGSPFTVKVFGEGRMKESITRKRQAPAIATVGSTCDLDLKIPGEPAHQEMAAQVTSPGGKCQDAEIIRGEDSTYSVRFVPQEMGAHVVEVKYRGQHVPGSPFQFTVGPLGEGGAHKVRAGGTGLERGVASVPAEFSIWTREAGAGGLSIAVEGPSKAEIAFEDRKDGSCGVSYVVQEPGDYEVSIKFNDEHIPDSPFVVPVAGLSDGARRLTITSLQDSGLKVNQEASFAVQLNGARGVIDAKIHAPSGATEECLISQLDGDRYAIRFVPKENGVHSIDVRFGDSHVPGSPFKIRVGEPGQAGDPSKVSASGPGLERGITGVASEFTVNTCKAGSGALSVTIDGPSKVQMSCQECTEGYLVSYTPMAPGSYLISVKYAGAQHIVGSPFKAKVSGPSLSGGSSLRETSSVLVETVTKSSSGMAGAFASLPKFSSDASKVVSRGAGLSKAFVGQKNSFMVDCSKAGSNMLMVGVHGPRAPCEEVYVKHAGHRMYNVTYTVKEVGNYILMVKWGDAHIPGSPFHVTVP</sequence>
<accession>A0A3Q2YL84</accession>
<evidence type="ECO:0000256" key="6">
    <source>
        <dbReference type="ARBA" id="ARBA00023212"/>
    </source>
</evidence>
<dbReference type="Ensembl" id="ENSHCOT00000009198.1">
    <property type="protein sequence ID" value="ENSHCOP00000019254.1"/>
    <property type="gene ID" value="ENSHCOG00000004454.1"/>
</dbReference>
<reference evidence="8" key="2">
    <citation type="submission" date="2025-09" db="UniProtKB">
        <authorList>
            <consortium name="Ensembl"/>
        </authorList>
    </citation>
    <scope>IDENTIFICATION</scope>
</reference>
<feature type="repeat" description="Filamin" evidence="7">
    <location>
        <begin position="51"/>
        <end position="143"/>
    </location>
</feature>
<dbReference type="PANTHER" id="PTHR38537">
    <property type="entry name" value="JITTERBUG, ISOFORM N"/>
    <property type="match status" value="1"/>
</dbReference>
<keyword evidence="4" id="KW-0677">Repeat</keyword>
<dbReference type="SUPFAM" id="SSF81296">
    <property type="entry name" value="E set domains"/>
    <property type="match status" value="8"/>
</dbReference>
<dbReference type="Gene3D" id="2.60.40.10">
    <property type="entry name" value="Immunoglobulins"/>
    <property type="match status" value="8"/>
</dbReference>
<dbReference type="InterPro" id="IPR044801">
    <property type="entry name" value="Filamin"/>
</dbReference>
<dbReference type="SMART" id="SM00557">
    <property type="entry name" value="IG_FLMN"/>
    <property type="match status" value="7"/>
</dbReference>
<evidence type="ECO:0000256" key="4">
    <source>
        <dbReference type="ARBA" id="ARBA00022737"/>
    </source>
</evidence>
<dbReference type="InterPro" id="IPR014756">
    <property type="entry name" value="Ig_E-set"/>
</dbReference>
<dbReference type="Pfam" id="PF00630">
    <property type="entry name" value="Filamin"/>
    <property type="match status" value="8"/>
</dbReference>
<evidence type="ECO:0000313" key="8">
    <source>
        <dbReference type="Ensembl" id="ENSHCOP00000019254.1"/>
    </source>
</evidence>
<dbReference type="FunFam" id="2.60.40.10:FF:000007">
    <property type="entry name" value="Filamin-B isoform C"/>
    <property type="match status" value="2"/>
</dbReference>
<feature type="repeat" description="Filamin" evidence="7">
    <location>
        <begin position="229"/>
        <end position="283"/>
    </location>
</feature>
<evidence type="ECO:0000256" key="2">
    <source>
        <dbReference type="ARBA" id="ARBA00009238"/>
    </source>
</evidence>
<name>A0A3Q2YL84_HIPCM</name>
<comment type="similarity">
    <text evidence="2">Belongs to the filamin family.</text>
</comment>
<evidence type="ECO:0000256" key="5">
    <source>
        <dbReference type="ARBA" id="ARBA00023203"/>
    </source>
</evidence>
<dbReference type="GO" id="GO:0030036">
    <property type="term" value="P:actin cytoskeleton organization"/>
    <property type="evidence" value="ECO:0007669"/>
    <property type="project" value="InterPro"/>
</dbReference>
<evidence type="ECO:0000313" key="9">
    <source>
        <dbReference type="Proteomes" id="UP000264820"/>
    </source>
</evidence>
<organism evidence="8 9">
    <name type="scientific">Hippocampus comes</name>
    <name type="common">Tiger tail seahorse</name>
    <dbReference type="NCBI Taxonomy" id="109280"/>
    <lineage>
        <taxon>Eukaryota</taxon>
        <taxon>Metazoa</taxon>
        <taxon>Chordata</taxon>
        <taxon>Craniata</taxon>
        <taxon>Vertebrata</taxon>
        <taxon>Euteleostomi</taxon>
        <taxon>Actinopterygii</taxon>
        <taxon>Neopterygii</taxon>
        <taxon>Teleostei</taxon>
        <taxon>Neoteleostei</taxon>
        <taxon>Acanthomorphata</taxon>
        <taxon>Syngnathiaria</taxon>
        <taxon>Syngnathiformes</taxon>
        <taxon>Syngnathoidei</taxon>
        <taxon>Syngnathidae</taxon>
        <taxon>Hippocampus</taxon>
    </lineage>
</organism>
<reference evidence="8" key="1">
    <citation type="submission" date="2025-08" db="UniProtKB">
        <authorList>
            <consortium name="Ensembl"/>
        </authorList>
    </citation>
    <scope>IDENTIFICATION</scope>
</reference>
<dbReference type="Proteomes" id="UP000264820">
    <property type="component" value="Unplaced"/>
</dbReference>
<feature type="repeat" description="Filamin" evidence="7">
    <location>
        <begin position="279"/>
        <end position="386"/>
    </location>
</feature>
<comment type="subcellular location">
    <subcellularLocation>
        <location evidence="1">Cytoplasm</location>
        <location evidence="1">Cytoskeleton</location>
    </subcellularLocation>
</comment>
<dbReference type="InterPro" id="IPR017868">
    <property type="entry name" value="Filamin/ABP280_repeat-like"/>
</dbReference>
<dbReference type="GO" id="GO:0007399">
    <property type="term" value="P:nervous system development"/>
    <property type="evidence" value="ECO:0007669"/>
    <property type="project" value="UniProtKB-ARBA"/>
</dbReference>
<evidence type="ECO:0008006" key="10">
    <source>
        <dbReference type="Google" id="ProtNLM"/>
    </source>
</evidence>
<feature type="repeat" description="Filamin" evidence="7">
    <location>
        <begin position="495"/>
        <end position="576"/>
    </location>
</feature>
<dbReference type="AlphaFoldDB" id="A0A3Q2YL84"/>